<evidence type="ECO:0000256" key="1">
    <source>
        <dbReference type="ARBA" id="ARBA00004141"/>
    </source>
</evidence>
<dbReference type="EMBL" id="JMSN01000090">
    <property type="protein sequence ID" value="KDN40516.1"/>
    <property type="molecule type" value="Genomic_DNA"/>
</dbReference>
<dbReference type="PANTHER" id="PTHR48022">
    <property type="entry name" value="PLASTIDIC GLUCOSE TRANSPORTER 4"/>
    <property type="match status" value="1"/>
</dbReference>
<reference evidence="5 6" key="1">
    <citation type="submission" date="2014-05" db="EMBL/GenBank/DDBJ databases">
        <title>Draft genome sequence of a rare smut relative, Tilletiaria anomala UBC 951.</title>
        <authorList>
            <consortium name="DOE Joint Genome Institute"/>
            <person name="Toome M."/>
            <person name="Kuo A."/>
            <person name="Henrissat B."/>
            <person name="Lipzen A."/>
            <person name="Tritt A."/>
            <person name="Yoshinaga Y."/>
            <person name="Zane M."/>
            <person name="Barry K."/>
            <person name="Grigoriev I.V."/>
            <person name="Spatafora J.W."/>
            <person name="Aimea M.C."/>
        </authorList>
    </citation>
    <scope>NUCLEOTIDE SEQUENCE [LARGE SCALE GENOMIC DNA]</scope>
    <source>
        <strain evidence="5 6">UBC 951</strain>
    </source>
</reference>
<dbReference type="InterPro" id="IPR005828">
    <property type="entry name" value="MFS_sugar_transport-like"/>
</dbReference>
<evidence type="ECO:0000256" key="4">
    <source>
        <dbReference type="ARBA" id="ARBA00023136"/>
    </source>
</evidence>
<gene>
    <name evidence="5" type="ORF">K437DRAFT_264263</name>
</gene>
<comment type="caution">
    <text evidence="5">The sequence shown here is derived from an EMBL/GenBank/DDBJ whole genome shotgun (WGS) entry which is preliminary data.</text>
</comment>
<dbReference type="PANTHER" id="PTHR48022:SF68">
    <property type="entry name" value="MAJOR FACILITATOR SUPERFAMILY (MFS) PROFILE DOMAIN-CONTAINING PROTEIN-RELATED"/>
    <property type="match status" value="1"/>
</dbReference>
<dbReference type="Gene3D" id="1.20.1250.20">
    <property type="entry name" value="MFS general substrate transporter like domains"/>
    <property type="match status" value="1"/>
</dbReference>
<dbReference type="AlphaFoldDB" id="A0A066VGA9"/>
<dbReference type="InterPro" id="IPR050360">
    <property type="entry name" value="MFS_Sugar_Transporters"/>
</dbReference>
<evidence type="ECO:0000313" key="6">
    <source>
        <dbReference type="Proteomes" id="UP000027361"/>
    </source>
</evidence>
<accession>A0A066VGA9</accession>
<keyword evidence="6" id="KW-1185">Reference proteome</keyword>
<dbReference type="GeneID" id="25265704"/>
<sequence>MRAISLISLLKQATPLQHLPSSRSQSSLVQCRFLVALQCFFPIIVFFGGICLPESLRWCIRNVLKQQATDIFVQLDDAVTQQLDGSRVQADKELRDFWYKELFTNDKYQNFYRATVVFIDQALQQLRGINVILAKKLPAVKDMQLLLAAGRSDRYPLDQAADGATHYLLYSGRLLNFGNGTEYFAAGILAHLLIDSAGNRSPMLWTTARMAASMAVLASSISVVNKGQQGTPESYIAAIALYTFSTWFALGWVGHGVAVPGGDCEHPRSILCHGAFHFQLELQLP</sequence>
<dbReference type="InterPro" id="IPR036259">
    <property type="entry name" value="MFS_trans_sf"/>
</dbReference>
<proteinExistence type="predicted"/>
<dbReference type="GO" id="GO:0005351">
    <property type="term" value="F:carbohydrate:proton symporter activity"/>
    <property type="evidence" value="ECO:0007669"/>
    <property type="project" value="TreeGrafter"/>
</dbReference>
<organism evidence="5 6">
    <name type="scientific">Tilletiaria anomala (strain ATCC 24038 / CBS 436.72 / UBC 951)</name>
    <dbReference type="NCBI Taxonomy" id="1037660"/>
    <lineage>
        <taxon>Eukaryota</taxon>
        <taxon>Fungi</taxon>
        <taxon>Dikarya</taxon>
        <taxon>Basidiomycota</taxon>
        <taxon>Ustilaginomycotina</taxon>
        <taxon>Exobasidiomycetes</taxon>
        <taxon>Georgefischeriales</taxon>
        <taxon>Tilletiariaceae</taxon>
        <taxon>Tilletiaria</taxon>
    </lineage>
</organism>
<comment type="subcellular location">
    <subcellularLocation>
        <location evidence="1">Membrane</location>
        <topology evidence="1">Multi-pass membrane protein</topology>
    </subcellularLocation>
</comment>
<keyword evidence="4" id="KW-0472">Membrane</keyword>
<evidence type="ECO:0000256" key="2">
    <source>
        <dbReference type="ARBA" id="ARBA00022692"/>
    </source>
</evidence>
<dbReference type="STRING" id="1037660.A0A066VGA9"/>
<dbReference type="InParanoid" id="A0A066VGA9"/>
<dbReference type="RefSeq" id="XP_013241414.1">
    <property type="nucleotide sequence ID" value="XM_013385960.1"/>
</dbReference>
<dbReference type="Pfam" id="PF00083">
    <property type="entry name" value="Sugar_tr"/>
    <property type="match status" value="1"/>
</dbReference>
<dbReference type="Proteomes" id="UP000027361">
    <property type="component" value="Unassembled WGS sequence"/>
</dbReference>
<dbReference type="GO" id="GO:0016020">
    <property type="term" value="C:membrane"/>
    <property type="evidence" value="ECO:0007669"/>
    <property type="project" value="UniProtKB-SubCell"/>
</dbReference>
<evidence type="ECO:0000256" key="3">
    <source>
        <dbReference type="ARBA" id="ARBA00022989"/>
    </source>
</evidence>
<protein>
    <submittedName>
        <fullName evidence="5">Uncharacterized protein</fullName>
    </submittedName>
</protein>
<keyword evidence="2" id="KW-0812">Transmembrane</keyword>
<keyword evidence="3" id="KW-1133">Transmembrane helix</keyword>
<name>A0A066VGA9_TILAU</name>
<evidence type="ECO:0000313" key="5">
    <source>
        <dbReference type="EMBL" id="KDN40516.1"/>
    </source>
</evidence>
<dbReference type="HOGENOM" id="CLU_977223_0_0_1"/>